<dbReference type="EMBL" id="KV878691">
    <property type="protein sequence ID" value="OJJ68310.1"/>
    <property type="molecule type" value="Genomic_DNA"/>
</dbReference>
<protein>
    <recommendedName>
        <fullName evidence="6">Cyclochlorotine biosynthesis protein O</fullName>
    </recommendedName>
</protein>
<dbReference type="InterPro" id="IPR021765">
    <property type="entry name" value="UstYa-like"/>
</dbReference>
<keyword evidence="3" id="KW-0812">Transmembrane</keyword>
<evidence type="ECO:0000256" key="3">
    <source>
        <dbReference type="SAM" id="Phobius"/>
    </source>
</evidence>
<feature type="region of interest" description="Disordered" evidence="2">
    <location>
        <begin position="63"/>
        <end position="84"/>
    </location>
</feature>
<dbReference type="PANTHER" id="PTHR33365">
    <property type="entry name" value="YALI0B05434P"/>
    <property type="match status" value="1"/>
</dbReference>
<evidence type="ECO:0000313" key="4">
    <source>
        <dbReference type="EMBL" id="OJJ68310.1"/>
    </source>
</evidence>
<gene>
    <name evidence="4" type="ORF">ASPBRDRAFT_47251</name>
</gene>
<dbReference type="RefSeq" id="XP_067475559.1">
    <property type="nucleotide sequence ID" value="XM_067625818.1"/>
</dbReference>
<keyword evidence="3" id="KW-0472">Membrane</keyword>
<reference evidence="5" key="1">
    <citation type="journal article" date="2017" name="Genome Biol.">
        <title>Comparative genomics reveals high biological diversity and specific adaptations in the industrially and medically important fungal genus Aspergillus.</title>
        <authorList>
            <person name="de Vries R.P."/>
            <person name="Riley R."/>
            <person name="Wiebenga A."/>
            <person name="Aguilar-Osorio G."/>
            <person name="Amillis S."/>
            <person name="Uchima C.A."/>
            <person name="Anderluh G."/>
            <person name="Asadollahi M."/>
            <person name="Askin M."/>
            <person name="Barry K."/>
            <person name="Battaglia E."/>
            <person name="Bayram O."/>
            <person name="Benocci T."/>
            <person name="Braus-Stromeyer S.A."/>
            <person name="Caldana C."/>
            <person name="Canovas D."/>
            <person name="Cerqueira G.C."/>
            <person name="Chen F."/>
            <person name="Chen W."/>
            <person name="Choi C."/>
            <person name="Clum A."/>
            <person name="Dos Santos R.A."/>
            <person name="Damasio A.R."/>
            <person name="Diallinas G."/>
            <person name="Emri T."/>
            <person name="Fekete E."/>
            <person name="Flipphi M."/>
            <person name="Freyberg S."/>
            <person name="Gallo A."/>
            <person name="Gournas C."/>
            <person name="Habgood R."/>
            <person name="Hainaut M."/>
            <person name="Harispe M.L."/>
            <person name="Henrissat B."/>
            <person name="Hilden K.S."/>
            <person name="Hope R."/>
            <person name="Hossain A."/>
            <person name="Karabika E."/>
            <person name="Karaffa L."/>
            <person name="Karanyi Z."/>
            <person name="Krasevec N."/>
            <person name="Kuo A."/>
            <person name="Kusch H."/>
            <person name="LaButti K."/>
            <person name="Lagendijk E.L."/>
            <person name="Lapidus A."/>
            <person name="Levasseur A."/>
            <person name="Lindquist E."/>
            <person name="Lipzen A."/>
            <person name="Logrieco A.F."/>
            <person name="MacCabe A."/>
            <person name="Maekelae M.R."/>
            <person name="Malavazi I."/>
            <person name="Melin P."/>
            <person name="Meyer V."/>
            <person name="Mielnichuk N."/>
            <person name="Miskei M."/>
            <person name="Molnar A.P."/>
            <person name="Mule G."/>
            <person name="Ngan C.Y."/>
            <person name="Orejas M."/>
            <person name="Orosz E."/>
            <person name="Ouedraogo J.P."/>
            <person name="Overkamp K.M."/>
            <person name="Park H.-S."/>
            <person name="Perrone G."/>
            <person name="Piumi F."/>
            <person name="Punt P.J."/>
            <person name="Ram A.F."/>
            <person name="Ramon A."/>
            <person name="Rauscher S."/>
            <person name="Record E."/>
            <person name="Riano-Pachon D.M."/>
            <person name="Robert V."/>
            <person name="Roehrig J."/>
            <person name="Ruller R."/>
            <person name="Salamov A."/>
            <person name="Salih N.S."/>
            <person name="Samson R.A."/>
            <person name="Sandor E."/>
            <person name="Sanguinetti M."/>
            <person name="Schuetze T."/>
            <person name="Sepcic K."/>
            <person name="Shelest E."/>
            <person name="Sherlock G."/>
            <person name="Sophianopoulou V."/>
            <person name="Squina F.M."/>
            <person name="Sun H."/>
            <person name="Susca A."/>
            <person name="Todd R.B."/>
            <person name="Tsang A."/>
            <person name="Unkles S.E."/>
            <person name="van de Wiele N."/>
            <person name="van Rossen-Uffink D."/>
            <person name="Oliveira J.V."/>
            <person name="Vesth T.C."/>
            <person name="Visser J."/>
            <person name="Yu J.-H."/>
            <person name="Zhou M."/>
            <person name="Andersen M.R."/>
            <person name="Archer D.B."/>
            <person name="Baker S.E."/>
            <person name="Benoit I."/>
            <person name="Brakhage A.A."/>
            <person name="Braus G.H."/>
            <person name="Fischer R."/>
            <person name="Frisvad J.C."/>
            <person name="Goldman G.H."/>
            <person name="Houbraken J."/>
            <person name="Oakley B."/>
            <person name="Pocsi I."/>
            <person name="Scazzocchio C."/>
            <person name="Seiboth B."/>
            <person name="vanKuyk P.A."/>
            <person name="Wortman J."/>
            <person name="Dyer P.S."/>
            <person name="Grigoriev I.V."/>
        </authorList>
    </citation>
    <scope>NUCLEOTIDE SEQUENCE [LARGE SCALE GENOMIC DNA]</scope>
    <source>
        <strain evidence="5">CBS 101740 / IMI 381727 / IBT 21946</strain>
    </source>
</reference>
<proteinExistence type="inferred from homology"/>
<dbReference type="GO" id="GO:0043386">
    <property type="term" value="P:mycotoxin biosynthetic process"/>
    <property type="evidence" value="ECO:0007669"/>
    <property type="project" value="InterPro"/>
</dbReference>
<dbReference type="GeneID" id="93578306"/>
<dbReference type="STRING" id="767769.A0A1L9U9D4"/>
<evidence type="ECO:0000313" key="5">
    <source>
        <dbReference type="Proteomes" id="UP000184499"/>
    </source>
</evidence>
<accession>A0A1L9U9D4</accession>
<keyword evidence="3" id="KW-1133">Transmembrane helix</keyword>
<feature type="transmembrane region" description="Helical" evidence="3">
    <location>
        <begin position="94"/>
        <end position="113"/>
    </location>
</feature>
<dbReference type="OrthoDB" id="3687641at2759"/>
<sequence length="338" mass="38853">MIVPSRHPQQKVRKCDKCDKGSVCLKSAYCVYPPPTPLRLLLNPSPAPSPAFTMYHSYEKVNRDEDSDQGLLSEDSERVAPQPRASRVPSWTTALLLLGLLFSLSLNVGWFVFQKGHNVPIQDLDPDAAMAKQRSPYTGLAWDTHMPYSHHSEYTSENKTHADEMWENLSMDPMVIAPTWEWAQSKGLSDSWAFPWDSNRRIYFIKVFHQLHCLKLMRHSYHELWSGQESSIPAGHIEHCLDSLRQDLMCKADDTPMPSLQLLNGGGEGQLMQCKDFDKLVAWSKAPERNACYKRLTDYKPIVHSIERYAYCPEDSEHYPTMSKYFEEHGHYADPFSE</sequence>
<evidence type="ECO:0000256" key="2">
    <source>
        <dbReference type="SAM" id="MobiDB-lite"/>
    </source>
</evidence>
<name>A0A1L9U9D4_ASPBC</name>
<dbReference type="Proteomes" id="UP000184499">
    <property type="component" value="Unassembled WGS sequence"/>
</dbReference>
<evidence type="ECO:0008006" key="6">
    <source>
        <dbReference type="Google" id="ProtNLM"/>
    </source>
</evidence>
<comment type="similarity">
    <text evidence="1">Belongs to the ustYa family.</text>
</comment>
<evidence type="ECO:0000256" key="1">
    <source>
        <dbReference type="ARBA" id="ARBA00035112"/>
    </source>
</evidence>
<dbReference type="PANTHER" id="PTHR33365:SF6">
    <property type="entry name" value="OXIDASE USTYA"/>
    <property type="match status" value="1"/>
</dbReference>
<keyword evidence="5" id="KW-1185">Reference proteome</keyword>
<dbReference type="OMA" id="PFHYATE"/>
<organism evidence="4 5">
    <name type="scientific">Aspergillus brasiliensis (strain CBS 101740 / IMI 381727 / IBT 21946)</name>
    <dbReference type="NCBI Taxonomy" id="767769"/>
    <lineage>
        <taxon>Eukaryota</taxon>
        <taxon>Fungi</taxon>
        <taxon>Dikarya</taxon>
        <taxon>Ascomycota</taxon>
        <taxon>Pezizomycotina</taxon>
        <taxon>Eurotiomycetes</taxon>
        <taxon>Eurotiomycetidae</taxon>
        <taxon>Eurotiales</taxon>
        <taxon>Aspergillaceae</taxon>
        <taxon>Aspergillus</taxon>
        <taxon>Aspergillus subgen. Circumdati</taxon>
    </lineage>
</organism>
<dbReference type="VEuPathDB" id="FungiDB:ASPBRDRAFT_47251"/>
<dbReference type="AlphaFoldDB" id="A0A1L9U9D4"/>
<dbReference type="Pfam" id="PF11807">
    <property type="entry name" value="UstYa"/>
    <property type="match status" value="1"/>
</dbReference>